<evidence type="ECO:0000313" key="4">
    <source>
        <dbReference type="EMBL" id="QNA43849.1"/>
    </source>
</evidence>
<dbReference type="RefSeq" id="WP_182802111.1">
    <property type="nucleotide sequence ID" value="NZ_CP060007.1"/>
</dbReference>
<dbReference type="InterPro" id="IPR001296">
    <property type="entry name" value="Glyco_trans_1"/>
</dbReference>
<feature type="domain" description="Glycosyl transferase family 1" evidence="2">
    <location>
        <begin position="167"/>
        <end position="308"/>
    </location>
</feature>
<protein>
    <submittedName>
        <fullName evidence="4">Glycosyltransferase family 4 protein</fullName>
    </submittedName>
</protein>
<dbReference type="GO" id="GO:0016757">
    <property type="term" value="F:glycosyltransferase activity"/>
    <property type="evidence" value="ECO:0007669"/>
    <property type="project" value="InterPro"/>
</dbReference>
<evidence type="ECO:0000313" key="5">
    <source>
        <dbReference type="Proteomes" id="UP000515344"/>
    </source>
</evidence>
<dbReference type="InterPro" id="IPR028098">
    <property type="entry name" value="Glyco_trans_4-like_N"/>
</dbReference>
<feature type="domain" description="Glycosyltransferase subfamily 4-like N-terminal" evidence="3">
    <location>
        <begin position="63"/>
        <end position="154"/>
    </location>
</feature>
<organism evidence="4 5">
    <name type="scientific">Lacibacter sediminis</name>
    <dbReference type="NCBI Taxonomy" id="2760713"/>
    <lineage>
        <taxon>Bacteria</taxon>
        <taxon>Pseudomonadati</taxon>
        <taxon>Bacteroidota</taxon>
        <taxon>Chitinophagia</taxon>
        <taxon>Chitinophagales</taxon>
        <taxon>Chitinophagaceae</taxon>
        <taxon>Lacibacter</taxon>
    </lineage>
</organism>
<dbReference type="Pfam" id="PF00534">
    <property type="entry name" value="Glycos_transf_1"/>
    <property type="match status" value="1"/>
</dbReference>
<dbReference type="PANTHER" id="PTHR46401">
    <property type="entry name" value="GLYCOSYLTRANSFERASE WBBK-RELATED"/>
    <property type="match status" value="1"/>
</dbReference>
<name>A0A7G5XEE6_9BACT</name>
<dbReference type="EMBL" id="CP060007">
    <property type="protein sequence ID" value="QNA43849.1"/>
    <property type="molecule type" value="Genomic_DNA"/>
</dbReference>
<reference evidence="5" key="1">
    <citation type="submission" date="2020-08" db="EMBL/GenBank/DDBJ databases">
        <title>Lacibacter sp. S13-6-6 genome sequencing.</title>
        <authorList>
            <person name="Jin L."/>
        </authorList>
    </citation>
    <scope>NUCLEOTIDE SEQUENCE [LARGE SCALE GENOMIC DNA]</scope>
    <source>
        <strain evidence="5">S13-6-6</strain>
    </source>
</reference>
<dbReference type="PANTHER" id="PTHR46401:SF2">
    <property type="entry name" value="GLYCOSYLTRANSFERASE WBBK-RELATED"/>
    <property type="match status" value="1"/>
</dbReference>
<keyword evidence="5" id="KW-1185">Reference proteome</keyword>
<dbReference type="Pfam" id="PF13439">
    <property type="entry name" value="Glyco_transf_4"/>
    <property type="match status" value="1"/>
</dbReference>
<dbReference type="KEGG" id="lacs:H4075_17480"/>
<sequence>MKYPNTGLYYFCKYLSEALIEQKPAGFNPPAFYIRPSETGFLPEGTLYYPQKWWHKIYHPIPSNYKVWHGTYQGSNYYPGSRKVKKVLTIHDLNFLYDSSKDAEKKKKYLERTQAMIDRSDRIAVISEFTHQCIREHLDISNVPVQTIYNGCNTPDDNSVFTKPAFIESDTPYIFSIGTVLRKKNFHTLPCLLVGNDYKLIIAGITQDKNYVDEIFAEAKKHGVEDRVLLPGSITENEKWWLLSNMLAMAFPSISEGFGLPVVEAMHFGKPILLSTHTCLPEIGADAAYYFNSFDSEDMQQTFKNALQHFHSHPEMVDKVKNRSAFFSWGTAAKQYWQLYQQLLQNK</sequence>
<evidence type="ECO:0000259" key="3">
    <source>
        <dbReference type="Pfam" id="PF13439"/>
    </source>
</evidence>
<dbReference type="GO" id="GO:0009103">
    <property type="term" value="P:lipopolysaccharide biosynthetic process"/>
    <property type="evidence" value="ECO:0007669"/>
    <property type="project" value="TreeGrafter"/>
</dbReference>
<dbReference type="Gene3D" id="3.40.50.2000">
    <property type="entry name" value="Glycogen Phosphorylase B"/>
    <property type="match status" value="2"/>
</dbReference>
<evidence type="ECO:0000256" key="1">
    <source>
        <dbReference type="ARBA" id="ARBA00022679"/>
    </source>
</evidence>
<dbReference type="SUPFAM" id="SSF53756">
    <property type="entry name" value="UDP-Glycosyltransferase/glycogen phosphorylase"/>
    <property type="match status" value="1"/>
</dbReference>
<dbReference type="AlphaFoldDB" id="A0A7G5XEE6"/>
<gene>
    <name evidence="4" type="ORF">H4075_17480</name>
</gene>
<keyword evidence="1" id="KW-0808">Transferase</keyword>
<dbReference type="Proteomes" id="UP000515344">
    <property type="component" value="Chromosome"/>
</dbReference>
<accession>A0A7G5XEE6</accession>
<dbReference type="CDD" id="cd03809">
    <property type="entry name" value="GT4_MtfB-like"/>
    <property type="match status" value="1"/>
</dbReference>
<proteinExistence type="predicted"/>
<evidence type="ECO:0000259" key="2">
    <source>
        <dbReference type="Pfam" id="PF00534"/>
    </source>
</evidence>